<feature type="transmembrane region" description="Helical" evidence="1">
    <location>
        <begin position="176"/>
        <end position="196"/>
    </location>
</feature>
<sequence>MKNSLLITGGTGLGIVSALNAASMLSNNPNAVFFSEAWFETWFAVYITFLALSFAGIGMLLSKRKTVVEKGAPPMEPKMKAYTQRMVVAIILYVAAIIASHFLLKMTNSLLMQSLITLLPITPCFMMLRAIRLFVKEMDELQLRIFMESCLFALTWTAMACITVGFFQFYGVIPTFSIFWVFSGICMLFGIGSLFAHRRYQ</sequence>
<keyword evidence="1" id="KW-1133">Transmembrane helix</keyword>
<accession>A0AA51RVD4</accession>
<organism evidence="2 3">
    <name type="scientific">Pleionea litopenaei</name>
    <dbReference type="NCBI Taxonomy" id="3070815"/>
    <lineage>
        <taxon>Bacteria</taxon>
        <taxon>Pseudomonadati</taxon>
        <taxon>Pseudomonadota</taxon>
        <taxon>Gammaproteobacteria</taxon>
        <taxon>Oceanospirillales</taxon>
        <taxon>Pleioneaceae</taxon>
        <taxon>Pleionea</taxon>
    </lineage>
</organism>
<dbReference type="EMBL" id="CP133548">
    <property type="protein sequence ID" value="WMS88353.1"/>
    <property type="molecule type" value="Genomic_DNA"/>
</dbReference>
<dbReference type="Proteomes" id="UP001239782">
    <property type="component" value="Chromosome"/>
</dbReference>
<proteinExistence type="predicted"/>
<dbReference type="KEGG" id="plei:Q9312_05390"/>
<feature type="transmembrane region" description="Helical" evidence="1">
    <location>
        <begin position="42"/>
        <end position="61"/>
    </location>
</feature>
<feature type="transmembrane region" description="Helical" evidence="1">
    <location>
        <begin position="110"/>
        <end position="128"/>
    </location>
</feature>
<keyword evidence="3" id="KW-1185">Reference proteome</keyword>
<feature type="transmembrane region" description="Helical" evidence="1">
    <location>
        <begin position="82"/>
        <end position="104"/>
    </location>
</feature>
<reference evidence="2 3" key="1">
    <citation type="submission" date="2023-08" db="EMBL/GenBank/DDBJ databases">
        <title>Pleionea litopenaei sp. nov., isolated from stomach of juvenile Litopenaeus vannamei.</title>
        <authorList>
            <person name="Rho A.M."/>
            <person name="Hwang C.Y."/>
        </authorList>
    </citation>
    <scope>NUCLEOTIDE SEQUENCE [LARGE SCALE GENOMIC DNA]</scope>
    <source>
        <strain evidence="2 3">HL-JVS1</strain>
    </source>
</reference>
<evidence type="ECO:0000313" key="3">
    <source>
        <dbReference type="Proteomes" id="UP001239782"/>
    </source>
</evidence>
<name>A0AA51RVD4_9GAMM</name>
<keyword evidence="1" id="KW-0472">Membrane</keyword>
<keyword evidence="1" id="KW-0812">Transmembrane</keyword>
<feature type="transmembrane region" description="Helical" evidence="1">
    <location>
        <begin position="149"/>
        <end position="170"/>
    </location>
</feature>
<evidence type="ECO:0000313" key="2">
    <source>
        <dbReference type="EMBL" id="WMS88353.1"/>
    </source>
</evidence>
<protein>
    <submittedName>
        <fullName evidence="2">Uncharacterized protein</fullName>
    </submittedName>
</protein>
<evidence type="ECO:0000256" key="1">
    <source>
        <dbReference type="SAM" id="Phobius"/>
    </source>
</evidence>
<dbReference type="AlphaFoldDB" id="A0AA51RVD4"/>
<gene>
    <name evidence="2" type="ORF">Q9312_05390</name>
</gene>
<dbReference type="RefSeq" id="WP_309203564.1">
    <property type="nucleotide sequence ID" value="NZ_CP133548.1"/>
</dbReference>